<feature type="non-terminal residue" evidence="2">
    <location>
        <position position="1"/>
    </location>
</feature>
<gene>
    <name evidence="2" type="ORF">EV421DRAFT_1720685</name>
</gene>
<keyword evidence="1" id="KW-1133">Transmembrane helix</keyword>
<organism evidence="2 3">
    <name type="scientific">Armillaria borealis</name>
    <dbReference type="NCBI Taxonomy" id="47425"/>
    <lineage>
        <taxon>Eukaryota</taxon>
        <taxon>Fungi</taxon>
        <taxon>Dikarya</taxon>
        <taxon>Basidiomycota</taxon>
        <taxon>Agaricomycotina</taxon>
        <taxon>Agaricomycetes</taxon>
        <taxon>Agaricomycetidae</taxon>
        <taxon>Agaricales</taxon>
        <taxon>Marasmiineae</taxon>
        <taxon>Physalacriaceae</taxon>
        <taxon>Armillaria</taxon>
    </lineage>
</organism>
<accession>A0AA39IYN7</accession>
<feature type="transmembrane region" description="Helical" evidence="1">
    <location>
        <begin position="33"/>
        <end position="55"/>
    </location>
</feature>
<evidence type="ECO:0000256" key="1">
    <source>
        <dbReference type="SAM" id="Phobius"/>
    </source>
</evidence>
<dbReference type="AlphaFoldDB" id="A0AA39IYN7"/>
<comment type="caution">
    <text evidence="2">The sequence shown here is derived from an EMBL/GenBank/DDBJ whole genome shotgun (WGS) entry which is preliminary data.</text>
</comment>
<name>A0AA39IYN7_9AGAR</name>
<sequence length="209" mass="24178">KYVFSAIASVKEYHNPGGKVVQVIASHGPPMDIILGFHSTCVMNVIGYYFAYCLYPSATIRDRVSVAHIGNDMNTVCARDKWEHRGWRMIKESTSSTRLDLRTVNRYMGDHYSWRIPCEGELTLDDILLESPSRPTDVLKAHSWQLLYPHLFDDGFYAIYAWFLLPPFHQYICISNKIMRWLKAVMLTWSAAFPLPVLKRLTMIWSGLQ</sequence>
<keyword evidence="1" id="KW-0472">Membrane</keyword>
<proteinExistence type="predicted"/>
<dbReference type="Proteomes" id="UP001175226">
    <property type="component" value="Unassembled WGS sequence"/>
</dbReference>
<keyword evidence="3" id="KW-1185">Reference proteome</keyword>
<keyword evidence="1" id="KW-0812">Transmembrane</keyword>
<reference evidence="2" key="1">
    <citation type="submission" date="2023-06" db="EMBL/GenBank/DDBJ databases">
        <authorList>
            <consortium name="Lawrence Berkeley National Laboratory"/>
            <person name="Ahrendt S."/>
            <person name="Sahu N."/>
            <person name="Indic B."/>
            <person name="Wong-Bajracharya J."/>
            <person name="Merenyi Z."/>
            <person name="Ke H.-M."/>
            <person name="Monk M."/>
            <person name="Kocsube S."/>
            <person name="Drula E."/>
            <person name="Lipzen A."/>
            <person name="Balint B."/>
            <person name="Henrissat B."/>
            <person name="Andreopoulos B."/>
            <person name="Martin F.M."/>
            <person name="Harder C.B."/>
            <person name="Rigling D."/>
            <person name="Ford K.L."/>
            <person name="Foster G.D."/>
            <person name="Pangilinan J."/>
            <person name="Papanicolaou A."/>
            <person name="Barry K."/>
            <person name="LaButti K."/>
            <person name="Viragh M."/>
            <person name="Koriabine M."/>
            <person name="Yan M."/>
            <person name="Riley R."/>
            <person name="Champramary S."/>
            <person name="Plett K.L."/>
            <person name="Tsai I.J."/>
            <person name="Slot J."/>
            <person name="Sipos G."/>
            <person name="Plett J."/>
            <person name="Nagy L.G."/>
            <person name="Grigoriev I.V."/>
        </authorList>
    </citation>
    <scope>NUCLEOTIDE SEQUENCE</scope>
    <source>
        <strain evidence="2">FPL87.14</strain>
    </source>
</reference>
<evidence type="ECO:0000313" key="3">
    <source>
        <dbReference type="Proteomes" id="UP001175226"/>
    </source>
</evidence>
<evidence type="ECO:0000313" key="2">
    <source>
        <dbReference type="EMBL" id="KAK0431278.1"/>
    </source>
</evidence>
<dbReference type="EMBL" id="JAUEPT010000118">
    <property type="protein sequence ID" value="KAK0431278.1"/>
    <property type="molecule type" value="Genomic_DNA"/>
</dbReference>
<protein>
    <submittedName>
        <fullName evidence="2">Uncharacterized protein</fullName>
    </submittedName>
</protein>